<keyword evidence="6 14" id="KW-0728">SH3 domain</keyword>
<comment type="similarity">
    <text evidence="4">Belongs to the SHO1 family.</text>
</comment>
<gene>
    <name evidence="17" type="ORF">EUX98_g2142</name>
</gene>
<dbReference type="GO" id="GO:0005524">
    <property type="term" value="F:ATP binding"/>
    <property type="evidence" value="ECO:0007669"/>
    <property type="project" value="InterPro"/>
</dbReference>
<dbReference type="PANTHER" id="PTHR44329">
    <property type="entry name" value="SERINE/THREONINE-PROTEIN KINASE TNNI3K-RELATED"/>
    <property type="match status" value="1"/>
</dbReference>
<dbReference type="Gene3D" id="2.30.30.40">
    <property type="entry name" value="SH3 Domains"/>
    <property type="match status" value="2"/>
</dbReference>
<dbReference type="GO" id="GO:0005886">
    <property type="term" value="C:plasma membrane"/>
    <property type="evidence" value="ECO:0007669"/>
    <property type="project" value="UniProtKB-SubCell"/>
</dbReference>
<keyword evidence="7" id="KW-1003">Cell membrane</keyword>
<dbReference type="InterPro" id="IPR051681">
    <property type="entry name" value="Ser/Thr_Kinases-Pseudokinases"/>
</dbReference>
<feature type="domain" description="Protein kinase" evidence="16">
    <location>
        <begin position="1"/>
        <end position="280"/>
    </location>
</feature>
<reference evidence="17 18" key="1">
    <citation type="submission" date="2019-02" db="EMBL/GenBank/DDBJ databases">
        <title>Genome sequencing of the rare red list fungi Antrodiella citrinella (Flaviporus citrinellus).</title>
        <authorList>
            <person name="Buettner E."/>
            <person name="Kellner H."/>
        </authorList>
    </citation>
    <scope>NUCLEOTIDE SEQUENCE [LARGE SCALE GENOMIC DNA]</scope>
    <source>
        <strain evidence="17 18">DSM 108506</strain>
    </source>
</reference>
<dbReference type="PROSITE" id="PS50011">
    <property type="entry name" value="PROTEIN_KINASE_DOM"/>
    <property type="match status" value="1"/>
</dbReference>
<dbReference type="InterPro" id="IPR036028">
    <property type="entry name" value="SH3-like_dom_sf"/>
</dbReference>
<evidence type="ECO:0000256" key="14">
    <source>
        <dbReference type="PROSITE-ProRule" id="PRU00192"/>
    </source>
</evidence>
<dbReference type="InterPro" id="IPR001245">
    <property type="entry name" value="Ser-Thr/Tyr_kinase_cat_dom"/>
</dbReference>
<sequence>MPFGSLRSYRAMLQKRGKLEGDQFEEHMNRWLHEVAQGLAYLQTQGIILGDLHGGNILVDSDGSTKVTDFGMALVADAAYNYGSIHGGGAIPWKAPELMYPEGFGLTSSRATYACDVYSFACVCIEENLRPSALKSTYALGLPPTSPPTASADLPYRVKALYTYNASSDDPNEVSFAKDEILDVLDKEGKWWQVQKSDGTIGIAPSKFLKPLNFKFLRFQVSILRAKALYSYRASPDDPNEISFVKDQILDVLDSEGKWWKVRMADGTFGIASSNYLQLI</sequence>
<keyword evidence="18" id="KW-1185">Reference proteome</keyword>
<keyword evidence="11" id="KW-0472">Membrane</keyword>
<dbReference type="InterPro" id="IPR001452">
    <property type="entry name" value="SH3_domain"/>
</dbReference>
<comment type="cofactor">
    <cofactor evidence="1">
        <name>Mg(2+)</name>
        <dbReference type="ChEBI" id="CHEBI:18420"/>
    </cofactor>
</comment>
<evidence type="ECO:0000259" key="15">
    <source>
        <dbReference type="PROSITE" id="PS50002"/>
    </source>
</evidence>
<accession>A0A4S4N2N0</accession>
<dbReference type="OrthoDB" id="5983572at2759"/>
<dbReference type="SUPFAM" id="SSF56112">
    <property type="entry name" value="Protein kinase-like (PK-like)"/>
    <property type="match status" value="1"/>
</dbReference>
<dbReference type="Pfam" id="PF07714">
    <property type="entry name" value="PK_Tyr_Ser-Thr"/>
    <property type="match status" value="1"/>
</dbReference>
<evidence type="ECO:0000256" key="6">
    <source>
        <dbReference type="ARBA" id="ARBA00022443"/>
    </source>
</evidence>
<dbReference type="SMART" id="SM00326">
    <property type="entry name" value="SH3"/>
    <property type="match status" value="2"/>
</dbReference>
<comment type="catalytic activity">
    <reaction evidence="13">
        <text>L-seryl-[protein] + ATP = O-phospho-L-seryl-[protein] + ADP + H(+)</text>
        <dbReference type="Rhea" id="RHEA:17989"/>
        <dbReference type="Rhea" id="RHEA-COMP:9863"/>
        <dbReference type="Rhea" id="RHEA-COMP:11604"/>
        <dbReference type="ChEBI" id="CHEBI:15378"/>
        <dbReference type="ChEBI" id="CHEBI:29999"/>
        <dbReference type="ChEBI" id="CHEBI:30616"/>
        <dbReference type="ChEBI" id="CHEBI:83421"/>
        <dbReference type="ChEBI" id="CHEBI:456216"/>
        <dbReference type="EC" id="2.7.11.25"/>
    </reaction>
</comment>
<keyword evidence="9" id="KW-1133">Transmembrane helix</keyword>
<evidence type="ECO:0000313" key="18">
    <source>
        <dbReference type="Proteomes" id="UP000308730"/>
    </source>
</evidence>
<dbReference type="PANTHER" id="PTHR44329:SF214">
    <property type="entry name" value="PROTEIN KINASE DOMAIN-CONTAINING PROTEIN"/>
    <property type="match status" value="1"/>
</dbReference>
<evidence type="ECO:0000256" key="7">
    <source>
        <dbReference type="ARBA" id="ARBA00022475"/>
    </source>
</evidence>
<dbReference type="PROSITE" id="PS50002">
    <property type="entry name" value="SH3"/>
    <property type="match status" value="2"/>
</dbReference>
<dbReference type="EC" id="2.7.11.25" evidence="5"/>
<comment type="caution">
    <text evidence="17">The sequence shown here is derived from an EMBL/GenBank/DDBJ whole genome shotgun (WGS) entry which is preliminary data.</text>
</comment>
<name>A0A4S4N2N0_9APHY</name>
<evidence type="ECO:0000256" key="12">
    <source>
        <dbReference type="ARBA" id="ARBA00047559"/>
    </source>
</evidence>
<evidence type="ECO:0000256" key="9">
    <source>
        <dbReference type="ARBA" id="ARBA00022989"/>
    </source>
</evidence>
<dbReference type="Proteomes" id="UP000308730">
    <property type="component" value="Unassembled WGS sequence"/>
</dbReference>
<evidence type="ECO:0000259" key="16">
    <source>
        <dbReference type="PROSITE" id="PS50011"/>
    </source>
</evidence>
<evidence type="ECO:0000256" key="1">
    <source>
        <dbReference type="ARBA" id="ARBA00001946"/>
    </source>
</evidence>
<feature type="domain" description="SH3" evidence="15">
    <location>
        <begin position="221"/>
        <end position="280"/>
    </location>
</feature>
<evidence type="ECO:0000256" key="5">
    <source>
        <dbReference type="ARBA" id="ARBA00012406"/>
    </source>
</evidence>
<evidence type="ECO:0000256" key="10">
    <source>
        <dbReference type="ARBA" id="ARBA00023016"/>
    </source>
</evidence>
<dbReference type="AlphaFoldDB" id="A0A4S4N2N0"/>
<evidence type="ECO:0000256" key="2">
    <source>
        <dbReference type="ARBA" id="ARBA00004651"/>
    </source>
</evidence>
<keyword evidence="10" id="KW-0346">Stress response</keyword>
<dbReference type="EMBL" id="SGPM01000031">
    <property type="protein sequence ID" value="THH32021.1"/>
    <property type="molecule type" value="Genomic_DNA"/>
</dbReference>
<organism evidence="17 18">
    <name type="scientific">Antrodiella citrinella</name>
    <dbReference type="NCBI Taxonomy" id="2447956"/>
    <lineage>
        <taxon>Eukaryota</taxon>
        <taxon>Fungi</taxon>
        <taxon>Dikarya</taxon>
        <taxon>Basidiomycota</taxon>
        <taxon>Agaricomycotina</taxon>
        <taxon>Agaricomycetes</taxon>
        <taxon>Polyporales</taxon>
        <taxon>Steccherinaceae</taxon>
        <taxon>Antrodiella</taxon>
    </lineage>
</organism>
<dbReference type="Gene3D" id="1.10.510.10">
    <property type="entry name" value="Transferase(Phosphotransferase) domain 1"/>
    <property type="match status" value="1"/>
</dbReference>
<dbReference type="InterPro" id="IPR035522">
    <property type="entry name" value="Sho1_SH3"/>
</dbReference>
<proteinExistence type="inferred from homology"/>
<dbReference type="PRINTS" id="PR00452">
    <property type="entry name" value="SH3DOMAIN"/>
</dbReference>
<evidence type="ECO:0000256" key="4">
    <source>
        <dbReference type="ARBA" id="ARBA00009739"/>
    </source>
</evidence>
<comment type="subcellular location">
    <subcellularLocation>
        <location evidence="2">Cell membrane</location>
        <topology evidence="2">Multi-pass membrane protein</topology>
    </subcellularLocation>
</comment>
<dbReference type="GO" id="GO:0004709">
    <property type="term" value="F:MAP kinase kinase kinase activity"/>
    <property type="evidence" value="ECO:0007669"/>
    <property type="project" value="UniProtKB-EC"/>
</dbReference>
<comment type="catalytic activity">
    <reaction evidence="12">
        <text>L-threonyl-[protein] + ATP = O-phospho-L-threonyl-[protein] + ADP + H(+)</text>
        <dbReference type="Rhea" id="RHEA:46608"/>
        <dbReference type="Rhea" id="RHEA-COMP:11060"/>
        <dbReference type="Rhea" id="RHEA-COMP:11605"/>
        <dbReference type="ChEBI" id="CHEBI:15378"/>
        <dbReference type="ChEBI" id="CHEBI:30013"/>
        <dbReference type="ChEBI" id="CHEBI:30616"/>
        <dbReference type="ChEBI" id="CHEBI:61977"/>
        <dbReference type="ChEBI" id="CHEBI:456216"/>
        <dbReference type="EC" id="2.7.11.25"/>
    </reaction>
</comment>
<evidence type="ECO:0000313" key="17">
    <source>
        <dbReference type="EMBL" id="THH32021.1"/>
    </source>
</evidence>
<evidence type="ECO:0000256" key="8">
    <source>
        <dbReference type="ARBA" id="ARBA00022692"/>
    </source>
</evidence>
<feature type="domain" description="SH3" evidence="15">
    <location>
        <begin position="153"/>
        <end position="214"/>
    </location>
</feature>
<evidence type="ECO:0000256" key="13">
    <source>
        <dbReference type="ARBA" id="ARBA00048329"/>
    </source>
</evidence>
<protein>
    <recommendedName>
        <fullName evidence="5">mitogen-activated protein kinase kinase kinase</fullName>
        <ecNumber evidence="5">2.7.11.25</ecNumber>
    </recommendedName>
</protein>
<dbReference type="SUPFAM" id="SSF50044">
    <property type="entry name" value="SH3-domain"/>
    <property type="match status" value="2"/>
</dbReference>
<evidence type="ECO:0000256" key="3">
    <source>
        <dbReference type="ARBA" id="ARBA00006529"/>
    </source>
</evidence>
<dbReference type="InterPro" id="IPR011009">
    <property type="entry name" value="Kinase-like_dom_sf"/>
</dbReference>
<dbReference type="InterPro" id="IPR000719">
    <property type="entry name" value="Prot_kinase_dom"/>
</dbReference>
<keyword evidence="8" id="KW-0812">Transmembrane</keyword>
<dbReference type="CDD" id="cd11855">
    <property type="entry name" value="SH3_Sho1p"/>
    <property type="match status" value="2"/>
</dbReference>
<comment type="similarity">
    <text evidence="3">Belongs to the protein kinase superfamily. STE Ser/Thr protein kinase family. MAP kinase kinase kinase subfamily.</text>
</comment>
<dbReference type="Pfam" id="PF00018">
    <property type="entry name" value="SH3_1"/>
    <property type="match status" value="2"/>
</dbReference>
<evidence type="ECO:0000256" key="11">
    <source>
        <dbReference type="ARBA" id="ARBA00023136"/>
    </source>
</evidence>